<protein>
    <submittedName>
        <fullName evidence="3">Uncharacterized protein</fullName>
    </submittedName>
</protein>
<name>A0ABU6S7W6_9FABA</name>
<keyword evidence="1" id="KW-0175">Coiled coil</keyword>
<reference evidence="3 4" key="1">
    <citation type="journal article" date="2023" name="Plants (Basel)">
        <title>Bridging the Gap: Combining Genomics and Transcriptomics Approaches to Understand Stylosanthes scabra, an Orphan Legume from the Brazilian Caatinga.</title>
        <authorList>
            <person name="Ferreira-Neto J.R.C."/>
            <person name="da Silva M.D."/>
            <person name="Binneck E."/>
            <person name="de Melo N.F."/>
            <person name="da Silva R.H."/>
            <person name="de Melo A.L.T.M."/>
            <person name="Pandolfi V."/>
            <person name="Bustamante F.O."/>
            <person name="Brasileiro-Vidal A.C."/>
            <person name="Benko-Iseppon A.M."/>
        </authorList>
    </citation>
    <scope>NUCLEOTIDE SEQUENCE [LARGE SCALE GENOMIC DNA]</scope>
    <source>
        <tissue evidence="3">Leaves</tissue>
    </source>
</reference>
<accession>A0ABU6S7W6</accession>
<dbReference type="EMBL" id="JASCZI010060461">
    <property type="protein sequence ID" value="MED6132123.1"/>
    <property type="molecule type" value="Genomic_DNA"/>
</dbReference>
<feature type="compositionally biased region" description="Polar residues" evidence="2">
    <location>
        <begin position="102"/>
        <end position="111"/>
    </location>
</feature>
<evidence type="ECO:0000256" key="1">
    <source>
        <dbReference type="SAM" id="Coils"/>
    </source>
</evidence>
<evidence type="ECO:0000313" key="4">
    <source>
        <dbReference type="Proteomes" id="UP001341840"/>
    </source>
</evidence>
<dbReference type="Proteomes" id="UP001341840">
    <property type="component" value="Unassembled WGS sequence"/>
</dbReference>
<organism evidence="3 4">
    <name type="scientific">Stylosanthes scabra</name>
    <dbReference type="NCBI Taxonomy" id="79078"/>
    <lineage>
        <taxon>Eukaryota</taxon>
        <taxon>Viridiplantae</taxon>
        <taxon>Streptophyta</taxon>
        <taxon>Embryophyta</taxon>
        <taxon>Tracheophyta</taxon>
        <taxon>Spermatophyta</taxon>
        <taxon>Magnoliopsida</taxon>
        <taxon>eudicotyledons</taxon>
        <taxon>Gunneridae</taxon>
        <taxon>Pentapetalae</taxon>
        <taxon>rosids</taxon>
        <taxon>fabids</taxon>
        <taxon>Fabales</taxon>
        <taxon>Fabaceae</taxon>
        <taxon>Papilionoideae</taxon>
        <taxon>50 kb inversion clade</taxon>
        <taxon>dalbergioids sensu lato</taxon>
        <taxon>Dalbergieae</taxon>
        <taxon>Pterocarpus clade</taxon>
        <taxon>Stylosanthes</taxon>
    </lineage>
</organism>
<gene>
    <name evidence="3" type="ORF">PIB30_016336</name>
</gene>
<keyword evidence="4" id="KW-1185">Reference proteome</keyword>
<feature type="compositionally biased region" description="Polar residues" evidence="2">
    <location>
        <begin position="59"/>
        <end position="75"/>
    </location>
</feature>
<comment type="caution">
    <text evidence="3">The sequence shown here is derived from an EMBL/GenBank/DDBJ whole genome shotgun (WGS) entry which is preliminary data.</text>
</comment>
<feature type="compositionally biased region" description="Low complexity" evidence="2">
    <location>
        <begin position="21"/>
        <end position="44"/>
    </location>
</feature>
<evidence type="ECO:0000256" key="2">
    <source>
        <dbReference type="SAM" id="MobiDB-lite"/>
    </source>
</evidence>
<feature type="region of interest" description="Disordered" evidence="2">
    <location>
        <begin position="17"/>
        <end position="113"/>
    </location>
</feature>
<evidence type="ECO:0000313" key="3">
    <source>
        <dbReference type="EMBL" id="MED6132123.1"/>
    </source>
</evidence>
<proteinExistence type="predicted"/>
<sequence length="326" mass="35009">MARQDVTLARLRYLIRPGGISAAPVPNPNVAGPVPAASGPSSVGRTVTPPIEVVGDTQIAPNGGSTNDPGPNSDNMVEISSPDQGKGGSPPQGESLKRAANQVASSSTWQRSDGAVRDFSPLDRSFDAFGFIASHLLVPKAQEVLKDFDPVESLRWVQWALLRSATVMKSVEPRLTMIDESERRNLKLVGDLKALNQEKIAAEAEKVEAVNAKGKAEEDLKSLEVELANLRKSKDEEIERLRGKEKDLGDEVKRLQGLVADEKAMADLAQSSQCDSLVEDAKGAVAATETTLKAQPRVLLPDFDSAQIGFFKDIIDGKVVDLPIPE</sequence>
<feature type="coiled-coil region" evidence="1">
    <location>
        <begin position="178"/>
        <end position="258"/>
    </location>
</feature>